<proteinExistence type="predicted"/>
<sequence length="29" mass="3361">MNYIQLSLAIVDRIMCELACLRALAFIYL</sequence>
<accession>A0A0E9RWY3</accession>
<dbReference type="AlphaFoldDB" id="A0A0E9RWY3"/>
<reference evidence="1" key="1">
    <citation type="submission" date="2014-11" db="EMBL/GenBank/DDBJ databases">
        <authorList>
            <person name="Amaro Gonzalez C."/>
        </authorList>
    </citation>
    <scope>NUCLEOTIDE SEQUENCE</scope>
</reference>
<evidence type="ECO:0000313" key="1">
    <source>
        <dbReference type="EMBL" id="JAH33357.1"/>
    </source>
</evidence>
<reference evidence="1" key="2">
    <citation type="journal article" date="2015" name="Fish Shellfish Immunol.">
        <title>Early steps in the European eel (Anguilla anguilla)-Vibrio vulnificus interaction in the gills: Role of the RtxA13 toxin.</title>
        <authorList>
            <person name="Callol A."/>
            <person name="Pajuelo D."/>
            <person name="Ebbesson L."/>
            <person name="Teles M."/>
            <person name="MacKenzie S."/>
            <person name="Amaro C."/>
        </authorList>
    </citation>
    <scope>NUCLEOTIDE SEQUENCE</scope>
</reference>
<name>A0A0E9RWY3_ANGAN</name>
<organism evidence="1">
    <name type="scientific">Anguilla anguilla</name>
    <name type="common">European freshwater eel</name>
    <name type="synonym">Muraena anguilla</name>
    <dbReference type="NCBI Taxonomy" id="7936"/>
    <lineage>
        <taxon>Eukaryota</taxon>
        <taxon>Metazoa</taxon>
        <taxon>Chordata</taxon>
        <taxon>Craniata</taxon>
        <taxon>Vertebrata</taxon>
        <taxon>Euteleostomi</taxon>
        <taxon>Actinopterygii</taxon>
        <taxon>Neopterygii</taxon>
        <taxon>Teleostei</taxon>
        <taxon>Anguilliformes</taxon>
        <taxon>Anguillidae</taxon>
        <taxon>Anguilla</taxon>
    </lineage>
</organism>
<protein>
    <submittedName>
        <fullName evidence="1">Uncharacterized protein</fullName>
    </submittedName>
</protein>
<dbReference type="EMBL" id="GBXM01075220">
    <property type="protein sequence ID" value="JAH33357.1"/>
    <property type="molecule type" value="Transcribed_RNA"/>
</dbReference>